<gene>
    <name evidence="1" type="ORF">C4H11_10660</name>
</gene>
<sequence>MNKIRLSIIEDKIKVETPYNEEFVTRSRNLRGKWEDGAWWFDDTIIDYVRELMLSCFGTTGESPYEECDLIVKDFTGYGACAPVKLFGRTIAYAHGRNSGAKLGEDIVFISGEYGSGGSTKNWRTEVRNATFIIKGVPCPSITMSDVKAAIEAGWCEVKYPNKKRKPEEIQADIDKHNTVLAELKKELEDAQRS</sequence>
<dbReference type="Proteomes" id="UP000238304">
    <property type="component" value="Chromosome"/>
</dbReference>
<evidence type="ECO:0000313" key="2">
    <source>
        <dbReference type="Proteomes" id="UP000238304"/>
    </source>
</evidence>
<protein>
    <submittedName>
        <fullName evidence="1">Uncharacterized protein</fullName>
    </submittedName>
</protein>
<organism evidence="1 2">
    <name type="scientific">Bacteroides zoogleoformans</name>
    <dbReference type="NCBI Taxonomy" id="28119"/>
    <lineage>
        <taxon>Bacteria</taxon>
        <taxon>Pseudomonadati</taxon>
        <taxon>Bacteroidota</taxon>
        <taxon>Bacteroidia</taxon>
        <taxon>Bacteroidales</taxon>
        <taxon>Bacteroidaceae</taxon>
        <taxon>Bacteroides</taxon>
    </lineage>
</organism>
<evidence type="ECO:0000313" key="1">
    <source>
        <dbReference type="EMBL" id="AVM53329.1"/>
    </source>
</evidence>
<reference evidence="1 2" key="1">
    <citation type="submission" date="2018-02" db="EMBL/GenBank/DDBJ databases">
        <authorList>
            <person name="Holder M.E."/>
            <person name="Ajami N.J."/>
            <person name="Petrosino J.F."/>
        </authorList>
    </citation>
    <scope>NUCLEOTIDE SEQUENCE [LARGE SCALE GENOMIC DNA]</scope>
    <source>
        <strain evidence="1 2">ATCC 33285</strain>
    </source>
</reference>
<name>A0ABN5IL72_9BACE</name>
<keyword evidence="2" id="KW-1185">Reference proteome</keyword>
<accession>A0ABN5IL72</accession>
<dbReference type="EMBL" id="CP027231">
    <property type="protein sequence ID" value="AVM53329.1"/>
    <property type="molecule type" value="Genomic_DNA"/>
</dbReference>
<proteinExistence type="predicted"/>
<dbReference type="RefSeq" id="WP_106041886.1">
    <property type="nucleotide sequence ID" value="NZ_CP027231.1"/>
</dbReference>